<keyword evidence="1" id="KW-1133">Transmembrane helix</keyword>
<dbReference type="Proteomes" id="UP000277279">
    <property type="component" value="Unassembled WGS sequence"/>
</dbReference>
<reference evidence="3 4" key="1">
    <citation type="submission" date="2018-11" db="EMBL/GenBank/DDBJ databases">
        <authorList>
            <person name="Huo Y."/>
        </authorList>
    </citation>
    <scope>NUCLEOTIDE SEQUENCE [LARGE SCALE GENOMIC DNA]</scope>
    <source>
        <strain evidence="3 4">DSM 30132</strain>
    </source>
</reference>
<keyword evidence="1" id="KW-0472">Membrane</keyword>
<feature type="transmembrane region" description="Helical" evidence="1">
    <location>
        <begin position="261"/>
        <end position="282"/>
    </location>
</feature>
<feature type="transmembrane region" description="Helical" evidence="1">
    <location>
        <begin position="109"/>
        <end position="128"/>
    </location>
</feature>
<keyword evidence="1" id="KW-0812">Transmembrane</keyword>
<proteinExistence type="predicted"/>
<keyword evidence="5" id="KW-1185">Reference proteome</keyword>
<dbReference type="EMBL" id="RJJT01000032">
    <property type="protein sequence ID" value="RSB62056.1"/>
    <property type="molecule type" value="Genomic_DNA"/>
</dbReference>
<dbReference type="OrthoDB" id="7032238at2"/>
<gene>
    <name evidence="3" type="ORF">EFD55_29905</name>
    <name evidence="2" type="ORF">FHS26_006384</name>
</gene>
<dbReference type="Proteomes" id="UP000518315">
    <property type="component" value="Unassembled WGS sequence"/>
</dbReference>
<evidence type="ECO:0000313" key="3">
    <source>
        <dbReference type="EMBL" id="RSB62056.1"/>
    </source>
</evidence>
<feature type="transmembrane region" description="Helical" evidence="1">
    <location>
        <begin position="27"/>
        <end position="53"/>
    </location>
</feature>
<evidence type="ECO:0000313" key="2">
    <source>
        <dbReference type="EMBL" id="MBB3138605.1"/>
    </source>
</evidence>
<name>A0A3R9AX59_9HYPH</name>
<organism evidence="3 4">
    <name type="scientific">Rhizobium pisi</name>
    <dbReference type="NCBI Taxonomy" id="574561"/>
    <lineage>
        <taxon>Bacteria</taxon>
        <taxon>Pseudomonadati</taxon>
        <taxon>Pseudomonadota</taxon>
        <taxon>Alphaproteobacteria</taxon>
        <taxon>Hyphomicrobiales</taxon>
        <taxon>Rhizobiaceae</taxon>
        <taxon>Rhizobium/Agrobacterium group</taxon>
        <taxon>Rhizobium</taxon>
    </lineage>
</organism>
<dbReference type="RefSeq" id="WP_125850248.1">
    <property type="nucleotide sequence ID" value="NZ_JACHXH010000035.1"/>
</dbReference>
<protein>
    <submittedName>
        <fullName evidence="3">Uncharacterized protein</fullName>
    </submittedName>
</protein>
<evidence type="ECO:0000313" key="5">
    <source>
        <dbReference type="Proteomes" id="UP000518315"/>
    </source>
</evidence>
<feature type="transmembrane region" description="Helical" evidence="1">
    <location>
        <begin position="65"/>
        <end position="89"/>
    </location>
</feature>
<evidence type="ECO:0000256" key="1">
    <source>
        <dbReference type="SAM" id="Phobius"/>
    </source>
</evidence>
<dbReference type="AlphaFoldDB" id="A0A3R9AX59"/>
<dbReference type="EMBL" id="JACHXH010000035">
    <property type="protein sequence ID" value="MBB3138605.1"/>
    <property type="molecule type" value="Genomic_DNA"/>
</dbReference>
<sequence length="299" mass="30177">MSVSMTGSGEIATPVESSKSAMTWGPIFAGAAAAIGVTLILLLLGSGVGLTMVSPWSGQSSSLGTVGVTAAIWLVVVQWLSSALGGYITGRLRTKWAAGHTDEVFFRDTAHGFISWALATIFVAGFLASSLTSLAGAGAQAVGSAATAAGTAAASSTSSPVDLSTAYFTDALLRPEQARATAATKDAAATTEISRILLKGAAAGQIPDDDKAYLATVVAARTGLSEADARSRVDTVLKRIDDAKVAAQKAADEARKAASTAALLGSLSLLIGAFIASAAAAFGGSQRDEEEDLLVRPRL</sequence>
<reference evidence="2 5" key="2">
    <citation type="submission" date="2020-08" db="EMBL/GenBank/DDBJ databases">
        <title>Genomic Encyclopedia of Type Strains, Phase III (KMG-III): the genomes of soil and plant-associated and newly described type strains.</title>
        <authorList>
            <person name="Whitman W."/>
        </authorList>
    </citation>
    <scope>NUCLEOTIDE SEQUENCE [LARGE SCALE GENOMIC DNA]</scope>
    <source>
        <strain evidence="2 5">CECT 4113</strain>
    </source>
</reference>
<accession>A0A3R9AX59</accession>
<evidence type="ECO:0000313" key="4">
    <source>
        <dbReference type="Proteomes" id="UP000277279"/>
    </source>
</evidence>
<comment type="caution">
    <text evidence="3">The sequence shown here is derived from an EMBL/GenBank/DDBJ whole genome shotgun (WGS) entry which is preliminary data.</text>
</comment>